<dbReference type="PROSITE" id="PS51192">
    <property type="entry name" value="HELICASE_ATP_BIND_1"/>
    <property type="match status" value="1"/>
</dbReference>
<dbReference type="OrthoDB" id="2020972at2759"/>
<comment type="caution">
    <text evidence="9">The sequence shown here is derived from an EMBL/GenBank/DDBJ whole genome shotgun (WGS) entry which is preliminary data.</text>
</comment>
<evidence type="ECO:0000256" key="3">
    <source>
        <dbReference type="ARBA" id="ARBA00022801"/>
    </source>
</evidence>
<dbReference type="GO" id="GO:0004386">
    <property type="term" value="F:helicase activity"/>
    <property type="evidence" value="ECO:0007669"/>
    <property type="project" value="UniProtKB-KW"/>
</dbReference>
<evidence type="ECO:0000256" key="1">
    <source>
        <dbReference type="ARBA" id="ARBA00004123"/>
    </source>
</evidence>
<keyword evidence="10" id="KW-1185">Reference proteome</keyword>
<dbReference type="Pfam" id="PF00176">
    <property type="entry name" value="SNF2-rel_dom"/>
    <property type="match status" value="1"/>
</dbReference>
<feature type="domain" description="Helicase C-terminal" evidence="8">
    <location>
        <begin position="577"/>
        <end position="738"/>
    </location>
</feature>
<gene>
    <name evidence="9" type="ORF">Taro_031653</name>
</gene>
<dbReference type="PANTHER" id="PTHR45821:SF5">
    <property type="entry name" value="SNF2 DOMAIN-CONTAINING PROTEIN CLASSY 4"/>
    <property type="match status" value="1"/>
</dbReference>
<dbReference type="PROSITE" id="PS51194">
    <property type="entry name" value="HELICASE_CTER"/>
    <property type="match status" value="1"/>
</dbReference>
<feature type="domain" description="Helicase ATP-binding" evidence="7">
    <location>
        <begin position="226"/>
        <end position="422"/>
    </location>
</feature>
<dbReference type="Pfam" id="PF00271">
    <property type="entry name" value="Helicase_C"/>
    <property type="match status" value="1"/>
</dbReference>
<keyword evidence="2" id="KW-0547">Nucleotide-binding</keyword>
<dbReference type="GO" id="GO:0080188">
    <property type="term" value="P:gene silencing by siRNA-directed DNA methylation"/>
    <property type="evidence" value="ECO:0007669"/>
    <property type="project" value="InterPro"/>
</dbReference>
<keyword evidence="5" id="KW-0067">ATP-binding</keyword>
<dbReference type="SMART" id="SM00487">
    <property type="entry name" value="DEXDc"/>
    <property type="match status" value="1"/>
</dbReference>
<dbReference type="PANTHER" id="PTHR45821">
    <property type="entry name" value="SNF2 DOMAIN-CONTAINING PROTEIN CLASSY 2-RELATED"/>
    <property type="match status" value="1"/>
</dbReference>
<evidence type="ECO:0000256" key="4">
    <source>
        <dbReference type="ARBA" id="ARBA00022806"/>
    </source>
</evidence>
<name>A0A843VV77_COLES</name>
<dbReference type="InterPro" id="IPR044567">
    <property type="entry name" value="CLSY/DRD1"/>
</dbReference>
<dbReference type="SUPFAM" id="SSF52540">
    <property type="entry name" value="P-loop containing nucleoside triphosphate hydrolases"/>
    <property type="match status" value="2"/>
</dbReference>
<dbReference type="InterPro" id="IPR000330">
    <property type="entry name" value="SNF2_N"/>
</dbReference>
<organism evidence="9 10">
    <name type="scientific">Colocasia esculenta</name>
    <name type="common">Wild taro</name>
    <name type="synonym">Arum esculentum</name>
    <dbReference type="NCBI Taxonomy" id="4460"/>
    <lineage>
        <taxon>Eukaryota</taxon>
        <taxon>Viridiplantae</taxon>
        <taxon>Streptophyta</taxon>
        <taxon>Embryophyta</taxon>
        <taxon>Tracheophyta</taxon>
        <taxon>Spermatophyta</taxon>
        <taxon>Magnoliopsida</taxon>
        <taxon>Liliopsida</taxon>
        <taxon>Araceae</taxon>
        <taxon>Aroideae</taxon>
        <taxon>Colocasieae</taxon>
        <taxon>Colocasia</taxon>
    </lineage>
</organism>
<dbReference type="GO" id="GO:0005524">
    <property type="term" value="F:ATP binding"/>
    <property type="evidence" value="ECO:0007669"/>
    <property type="project" value="UniProtKB-KW"/>
</dbReference>
<dbReference type="GO" id="GO:0016787">
    <property type="term" value="F:hydrolase activity"/>
    <property type="evidence" value="ECO:0007669"/>
    <property type="project" value="UniProtKB-KW"/>
</dbReference>
<evidence type="ECO:0000256" key="5">
    <source>
        <dbReference type="ARBA" id="ARBA00022840"/>
    </source>
</evidence>
<proteinExistence type="predicted"/>
<keyword evidence="3" id="KW-0378">Hydrolase</keyword>
<dbReference type="SMART" id="SM00490">
    <property type="entry name" value="HELICc"/>
    <property type="match status" value="1"/>
</dbReference>
<dbReference type="InterPro" id="IPR001650">
    <property type="entry name" value="Helicase_C-like"/>
</dbReference>
<reference evidence="9" key="1">
    <citation type="submission" date="2017-07" db="EMBL/GenBank/DDBJ databases">
        <title>Taro Niue Genome Assembly and Annotation.</title>
        <authorList>
            <person name="Atibalentja N."/>
            <person name="Keating K."/>
            <person name="Fields C.J."/>
        </authorList>
    </citation>
    <scope>NUCLEOTIDE SEQUENCE</scope>
    <source>
        <strain evidence="9">Niue_2</strain>
        <tissue evidence="9">Leaf</tissue>
    </source>
</reference>
<evidence type="ECO:0000256" key="6">
    <source>
        <dbReference type="ARBA" id="ARBA00023242"/>
    </source>
</evidence>
<dbReference type="InterPro" id="IPR049730">
    <property type="entry name" value="SNF2/RAD54-like_C"/>
</dbReference>
<sequence length="777" mass="88903">MPPGEKPQGGPCEREGVKPTLSPPIPFSRDLPPFSLFPNLFSLSVPHQLVLYSLAFISTLELMIFTLKFAFLNGFHIYYVLTSSFLFDLSDCEHEYMDVDEDQNHHSCNNGTHQFVLDEQIGIKCKLCSFVSLEIRYIPPVMATEHSDRMFGRPIWGKQDGLPQFDGLFVSENEEMKGDGFELSKGTVWDLIPGVRSTLYPHQQEAFEFMWRNLAGDIFLNNLKGSACYDGLGGCVISHAPGTGKSRLTIVFIQAFLGVFPECRPVIVAPRGMLLTWKKEFEKWKIDIPVHVLNEHQFSGTEDEFALSLVLGVKRKRHWSRIVKLFSWDKGRSILALSYCLFEKLVGSLNKQGTKNAYLGKILLDKPDLFVFDEGHTPRNERSLIWKALRKIRTERRIILSGTPFQNNFGELYNTFCLVRPKFADRISCEKPQNGQRKEFMMENEENTPLARDEGRGKWASLTSSITDERLEELRLMMKPFVHVHNGSSLRCLPGLKDCLIVLDPLPRQKSVLEVVEDVRSDTTFAMEYKTCLASVHPSLLTACTLSEKESSEIDIRQLESIRLNPNEGVKTRFVMELVRLCQPLHERVLVFSQYIEPLDLIVKQLELPFGWKEGTDILKMDGKIRPRHRQSLIDAFNDSKSKARVLLASIKACCEGISLTGASRVVLLDVVWNPSVERQAISRAYRLGQEKVVYIYHLITYGTREGDKYYKQVEKDRLSKLVFSSADGHKTVQDDSLAVSEDKILKEMVGHEKLQYMFKRILYQPKQSNLIDAFMF</sequence>
<dbReference type="InterPro" id="IPR014001">
    <property type="entry name" value="Helicase_ATP-bd"/>
</dbReference>
<dbReference type="GO" id="GO:0005634">
    <property type="term" value="C:nucleus"/>
    <property type="evidence" value="ECO:0007669"/>
    <property type="project" value="UniProtKB-SubCell"/>
</dbReference>
<dbReference type="EMBL" id="NMUH01002269">
    <property type="protein sequence ID" value="MQL98936.1"/>
    <property type="molecule type" value="Genomic_DNA"/>
</dbReference>
<dbReference type="InterPro" id="IPR027417">
    <property type="entry name" value="P-loop_NTPase"/>
</dbReference>
<evidence type="ECO:0000313" key="9">
    <source>
        <dbReference type="EMBL" id="MQL98936.1"/>
    </source>
</evidence>
<comment type="subcellular location">
    <subcellularLocation>
        <location evidence="1">Nucleus</location>
    </subcellularLocation>
</comment>
<evidence type="ECO:0000313" key="10">
    <source>
        <dbReference type="Proteomes" id="UP000652761"/>
    </source>
</evidence>
<evidence type="ECO:0008006" key="11">
    <source>
        <dbReference type="Google" id="ProtNLM"/>
    </source>
</evidence>
<dbReference type="AlphaFoldDB" id="A0A843VV77"/>
<dbReference type="CDD" id="cd18793">
    <property type="entry name" value="SF2_C_SNF"/>
    <property type="match status" value="1"/>
</dbReference>
<keyword evidence="4" id="KW-0347">Helicase</keyword>
<dbReference type="InterPro" id="IPR038718">
    <property type="entry name" value="SNF2-like_sf"/>
</dbReference>
<dbReference type="Gene3D" id="3.40.50.300">
    <property type="entry name" value="P-loop containing nucleotide triphosphate hydrolases"/>
    <property type="match status" value="1"/>
</dbReference>
<keyword evidence="6" id="KW-0539">Nucleus</keyword>
<evidence type="ECO:0000259" key="8">
    <source>
        <dbReference type="PROSITE" id="PS51194"/>
    </source>
</evidence>
<dbReference type="Gene3D" id="3.40.50.10810">
    <property type="entry name" value="Tandem AAA-ATPase domain"/>
    <property type="match status" value="1"/>
</dbReference>
<evidence type="ECO:0000256" key="2">
    <source>
        <dbReference type="ARBA" id="ARBA00022741"/>
    </source>
</evidence>
<accession>A0A843VV77</accession>
<dbReference type="Proteomes" id="UP000652761">
    <property type="component" value="Unassembled WGS sequence"/>
</dbReference>
<protein>
    <recommendedName>
        <fullName evidence="11">SNF2 domain-containing protein CLASSY 3</fullName>
    </recommendedName>
</protein>
<evidence type="ECO:0000259" key="7">
    <source>
        <dbReference type="PROSITE" id="PS51192"/>
    </source>
</evidence>